<gene>
    <name evidence="2" type="ORF">K6V98_08280</name>
</gene>
<dbReference type="InterPro" id="IPR010982">
    <property type="entry name" value="Lambda_DNA-bd_dom_sf"/>
</dbReference>
<name>A0ABS7MLV6_9ACTN</name>
<dbReference type="Proteomes" id="UP000700908">
    <property type="component" value="Unassembled WGS sequence"/>
</dbReference>
<dbReference type="SMART" id="SM00530">
    <property type="entry name" value="HTH_XRE"/>
    <property type="match status" value="1"/>
</dbReference>
<proteinExistence type="predicted"/>
<dbReference type="Pfam" id="PF01381">
    <property type="entry name" value="HTH_3"/>
    <property type="match status" value="1"/>
</dbReference>
<sequence>MFQDAMKQIIKSRGYTILGLAEQVGVKYGSLSGILRKNNPTVSGISKYLRVLGYDIALIPNGAKLPEGSYVITKEEE</sequence>
<evidence type="ECO:0000313" key="2">
    <source>
        <dbReference type="EMBL" id="MBY4798341.1"/>
    </source>
</evidence>
<dbReference type="CDD" id="cd00093">
    <property type="entry name" value="HTH_XRE"/>
    <property type="match status" value="1"/>
</dbReference>
<dbReference type="EMBL" id="JAIMFO010000010">
    <property type="protein sequence ID" value="MBY4798341.1"/>
    <property type="molecule type" value="Genomic_DNA"/>
</dbReference>
<keyword evidence="3" id="KW-1185">Reference proteome</keyword>
<dbReference type="RefSeq" id="WP_222200065.1">
    <property type="nucleotide sequence ID" value="NZ_JAIMFO010000010.1"/>
</dbReference>
<protein>
    <submittedName>
        <fullName evidence="2">Helix-turn-helix domain-containing protein</fullName>
    </submittedName>
</protein>
<dbReference type="Gene3D" id="1.10.260.40">
    <property type="entry name" value="lambda repressor-like DNA-binding domains"/>
    <property type="match status" value="1"/>
</dbReference>
<dbReference type="InterPro" id="IPR001387">
    <property type="entry name" value="Cro/C1-type_HTH"/>
</dbReference>
<comment type="caution">
    <text evidence="2">The sequence shown here is derived from an EMBL/GenBank/DDBJ whole genome shotgun (WGS) entry which is preliminary data.</text>
</comment>
<reference evidence="2 3" key="1">
    <citation type="submission" date="2021-08" db="EMBL/GenBank/DDBJ databases">
        <title>Collinsella faecalis sp. nov. isolated from swine faeces.</title>
        <authorList>
            <person name="Oh B.S."/>
            <person name="Lee J.H."/>
        </authorList>
    </citation>
    <scope>NUCLEOTIDE SEQUENCE [LARGE SCALE GENOMIC DNA]</scope>
    <source>
        <strain evidence="2 3">AGMB00827</strain>
    </source>
</reference>
<dbReference type="SUPFAM" id="SSF47413">
    <property type="entry name" value="lambda repressor-like DNA-binding domains"/>
    <property type="match status" value="1"/>
</dbReference>
<evidence type="ECO:0000259" key="1">
    <source>
        <dbReference type="PROSITE" id="PS50943"/>
    </source>
</evidence>
<feature type="domain" description="HTH cro/C1-type" evidence="1">
    <location>
        <begin position="6"/>
        <end position="59"/>
    </location>
</feature>
<evidence type="ECO:0000313" key="3">
    <source>
        <dbReference type="Proteomes" id="UP000700908"/>
    </source>
</evidence>
<dbReference type="PROSITE" id="PS50943">
    <property type="entry name" value="HTH_CROC1"/>
    <property type="match status" value="1"/>
</dbReference>
<organism evidence="2 3">
    <name type="scientific">Collinsella ureilytica</name>
    <dbReference type="NCBI Taxonomy" id="2869515"/>
    <lineage>
        <taxon>Bacteria</taxon>
        <taxon>Bacillati</taxon>
        <taxon>Actinomycetota</taxon>
        <taxon>Coriobacteriia</taxon>
        <taxon>Coriobacteriales</taxon>
        <taxon>Coriobacteriaceae</taxon>
        <taxon>Collinsella</taxon>
    </lineage>
</organism>
<accession>A0ABS7MLV6</accession>